<feature type="transmembrane region" description="Helical" evidence="1">
    <location>
        <begin position="495"/>
        <end position="515"/>
    </location>
</feature>
<keyword evidence="1" id="KW-1133">Transmembrane helix</keyword>
<protein>
    <submittedName>
        <fullName evidence="2">Uncharacterized protein</fullName>
    </submittedName>
</protein>
<feature type="transmembrane region" description="Helical" evidence="1">
    <location>
        <begin position="43"/>
        <end position="67"/>
    </location>
</feature>
<feature type="transmembrane region" description="Helical" evidence="1">
    <location>
        <begin position="79"/>
        <end position="99"/>
    </location>
</feature>
<keyword evidence="1" id="KW-0812">Transmembrane</keyword>
<dbReference type="RefSeq" id="WP_189043061.1">
    <property type="nucleotide sequence ID" value="NZ_BMNB01000008.1"/>
</dbReference>
<feature type="transmembrane region" description="Helical" evidence="1">
    <location>
        <begin position="396"/>
        <end position="420"/>
    </location>
</feature>
<feature type="transmembrane region" description="Helical" evidence="1">
    <location>
        <begin position="462"/>
        <end position="483"/>
    </location>
</feature>
<accession>A0A917TT90</accession>
<organism evidence="2 3">
    <name type="scientific">Micromonospora sonchi</name>
    <dbReference type="NCBI Taxonomy" id="1763543"/>
    <lineage>
        <taxon>Bacteria</taxon>
        <taxon>Bacillati</taxon>
        <taxon>Actinomycetota</taxon>
        <taxon>Actinomycetes</taxon>
        <taxon>Micromonosporales</taxon>
        <taxon>Micromonosporaceae</taxon>
        <taxon>Micromonospora</taxon>
    </lineage>
</organism>
<feature type="transmembrane region" description="Helical" evidence="1">
    <location>
        <begin position="368"/>
        <end position="389"/>
    </location>
</feature>
<dbReference type="EMBL" id="BMNB01000008">
    <property type="protein sequence ID" value="GGM36386.1"/>
    <property type="molecule type" value="Genomic_DNA"/>
</dbReference>
<keyword evidence="1" id="KW-0472">Membrane</keyword>
<feature type="transmembrane region" description="Helical" evidence="1">
    <location>
        <begin position="152"/>
        <end position="177"/>
    </location>
</feature>
<dbReference type="Proteomes" id="UP000608890">
    <property type="component" value="Unassembled WGS sequence"/>
</dbReference>
<reference evidence="2" key="2">
    <citation type="submission" date="2020-09" db="EMBL/GenBank/DDBJ databases">
        <authorList>
            <person name="Sun Q."/>
            <person name="Zhou Y."/>
        </authorList>
    </citation>
    <scope>NUCLEOTIDE SEQUENCE</scope>
    <source>
        <strain evidence="2">CGMCC 4.7312</strain>
    </source>
</reference>
<name>A0A917TT90_9ACTN</name>
<evidence type="ECO:0000256" key="1">
    <source>
        <dbReference type="SAM" id="Phobius"/>
    </source>
</evidence>
<dbReference type="AlphaFoldDB" id="A0A917TT90"/>
<sequence length="523" mass="54951">MTDRVLVWLIHPVTVAGTALLIVNDHVLKAAYPGWLTGKLSDVAGLVMTPPLLALLLALGGRLAAVLRTSWGFRGRRAGDLLAVAAIVVVGVGFTAVKATAAGAATASAAWSAVNGPSVILADVTDLLALPALGLAWWAWRSAAVRPTVARWLRMVAVLVVLPIAGLGVAATSAPVYDDAVTLYEWRGAAVVGIGNAYHGDREPDRWQVSRHDGPTFAELPAGGYEMFVEQPPPAASGEDCSTREPGHCFRVVPRRLAVEESRDGGATWRVAWQVDEDARQRLAVTMPAMDDVEEYLSSRALLVRDQPDGGVVVLVANGRDGLARRDGAGRWERIGFGTLTGDGLRQEVAAQPIPSVAEATVTAGWRVAAPLSIVVGSFVALVGCATLLVRRHGRLLLTVTVPAGLLNLLGLAVFTMYAMAGANSDELLAPLMIVGTLLGLAVAPAGAIVLTVVVVKPLRAIAGWICAAGLLAGAVVWLPYLLRLLTNWPPQRTLTLHAVATTLAVLLVSVPAVIRHAARLDR</sequence>
<proteinExistence type="predicted"/>
<feature type="transmembrane region" description="Helical" evidence="1">
    <location>
        <begin position="432"/>
        <end position="455"/>
    </location>
</feature>
<evidence type="ECO:0000313" key="2">
    <source>
        <dbReference type="EMBL" id="GGM36386.1"/>
    </source>
</evidence>
<feature type="transmembrane region" description="Helical" evidence="1">
    <location>
        <begin position="119"/>
        <end position="140"/>
    </location>
</feature>
<gene>
    <name evidence="2" type="ORF">GCM10011608_21270</name>
</gene>
<keyword evidence="3" id="KW-1185">Reference proteome</keyword>
<comment type="caution">
    <text evidence="2">The sequence shown here is derived from an EMBL/GenBank/DDBJ whole genome shotgun (WGS) entry which is preliminary data.</text>
</comment>
<feature type="transmembrane region" description="Helical" evidence="1">
    <location>
        <begin position="5"/>
        <end position="23"/>
    </location>
</feature>
<reference evidence="2" key="1">
    <citation type="journal article" date="2014" name="Int. J. Syst. Evol. Microbiol.">
        <title>Complete genome sequence of Corynebacterium casei LMG S-19264T (=DSM 44701T), isolated from a smear-ripened cheese.</title>
        <authorList>
            <consortium name="US DOE Joint Genome Institute (JGI-PGF)"/>
            <person name="Walter F."/>
            <person name="Albersmeier A."/>
            <person name="Kalinowski J."/>
            <person name="Ruckert C."/>
        </authorList>
    </citation>
    <scope>NUCLEOTIDE SEQUENCE</scope>
    <source>
        <strain evidence="2">CGMCC 4.7312</strain>
    </source>
</reference>
<evidence type="ECO:0000313" key="3">
    <source>
        <dbReference type="Proteomes" id="UP000608890"/>
    </source>
</evidence>